<comment type="caution">
    <text evidence="2">The sequence shown here is derived from an EMBL/GenBank/DDBJ whole genome shotgun (WGS) entry which is preliminary data.</text>
</comment>
<dbReference type="CDD" id="cd00143">
    <property type="entry name" value="PP2Cc"/>
    <property type="match status" value="1"/>
</dbReference>
<dbReference type="Proteomes" id="UP000249061">
    <property type="component" value="Unassembled WGS sequence"/>
</dbReference>
<proteinExistence type="predicted"/>
<dbReference type="SMART" id="SM00331">
    <property type="entry name" value="PP2C_SIG"/>
    <property type="match status" value="1"/>
</dbReference>
<dbReference type="PROSITE" id="PS51746">
    <property type="entry name" value="PPM_2"/>
    <property type="match status" value="1"/>
</dbReference>
<name>A0A2W5SX94_9BACT</name>
<gene>
    <name evidence="2" type="ORF">DI536_30300</name>
</gene>
<sequence>MNDFASLTITGRRSNNEDNLCVDVDLQLYAVADGLGGYDAGEVASQLAVDALRGFVSRCRADPEGTWPGRGSRARTLSENLLAMGALEAHRSIAHQKKGTGSQMGSTLATVLLERNRLTVAHVGDSRVYRFREGVLQALTVDHSMYAQLKASGADVPPRHLFQFKNQITRALGLPADHLADTAVFELRSGDRVLLCTDGLYDPFTDEALEALVAGGDATTACQRMVDAAFTAGSHDNITLVVVDL</sequence>
<dbReference type="SMART" id="SM00332">
    <property type="entry name" value="PP2Cc"/>
    <property type="match status" value="1"/>
</dbReference>
<dbReference type="EMBL" id="QFQP01000038">
    <property type="protein sequence ID" value="PZR06367.1"/>
    <property type="molecule type" value="Genomic_DNA"/>
</dbReference>
<protein>
    <submittedName>
        <fullName evidence="2">Serine/threonine-protein phosphatase</fullName>
    </submittedName>
</protein>
<accession>A0A2W5SX94</accession>
<dbReference type="Gene3D" id="3.60.40.10">
    <property type="entry name" value="PPM-type phosphatase domain"/>
    <property type="match status" value="1"/>
</dbReference>
<organism evidence="2 3">
    <name type="scientific">Archangium gephyra</name>
    <dbReference type="NCBI Taxonomy" id="48"/>
    <lineage>
        <taxon>Bacteria</taxon>
        <taxon>Pseudomonadati</taxon>
        <taxon>Myxococcota</taxon>
        <taxon>Myxococcia</taxon>
        <taxon>Myxococcales</taxon>
        <taxon>Cystobacterineae</taxon>
        <taxon>Archangiaceae</taxon>
        <taxon>Archangium</taxon>
    </lineage>
</organism>
<dbReference type="SUPFAM" id="SSF81606">
    <property type="entry name" value="PP2C-like"/>
    <property type="match status" value="1"/>
</dbReference>
<dbReference type="GO" id="GO:0004722">
    <property type="term" value="F:protein serine/threonine phosphatase activity"/>
    <property type="evidence" value="ECO:0007669"/>
    <property type="project" value="InterPro"/>
</dbReference>
<evidence type="ECO:0000313" key="2">
    <source>
        <dbReference type="EMBL" id="PZR06367.1"/>
    </source>
</evidence>
<dbReference type="InterPro" id="IPR015655">
    <property type="entry name" value="PP2C"/>
</dbReference>
<feature type="domain" description="PPM-type phosphatase" evidence="1">
    <location>
        <begin position="3"/>
        <end position="245"/>
    </location>
</feature>
<reference evidence="2 3" key="1">
    <citation type="submission" date="2017-08" db="EMBL/GenBank/DDBJ databases">
        <title>Infants hospitalized years apart are colonized by the same room-sourced microbial strains.</title>
        <authorList>
            <person name="Brooks B."/>
            <person name="Olm M.R."/>
            <person name="Firek B.A."/>
            <person name="Baker R."/>
            <person name="Thomas B.C."/>
            <person name="Morowitz M.J."/>
            <person name="Banfield J.F."/>
        </authorList>
    </citation>
    <scope>NUCLEOTIDE SEQUENCE [LARGE SCALE GENOMIC DNA]</scope>
    <source>
        <strain evidence="2">S2_003_000_R2_14</strain>
    </source>
</reference>
<dbReference type="InterPro" id="IPR036457">
    <property type="entry name" value="PPM-type-like_dom_sf"/>
</dbReference>
<evidence type="ECO:0000313" key="3">
    <source>
        <dbReference type="Proteomes" id="UP000249061"/>
    </source>
</evidence>
<dbReference type="Pfam" id="PF13672">
    <property type="entry name" value="PP2C_2"/>
    <property type="match status" value="1"/>
</dbReference>
<dbReference type="AlphaFoldDB" id="A0A2W5SX94"/>
<evidence type="ECO:0000259" key="1">
    <source>
        <dbReference type="PROSITE" id="PS51746"/>
    </source>
</evidence>
<dbReference type="PANTHER" id="PTHR47992">
    <property type="entry name" value="PROTEIN PHOSPHATASE"/>
    <property type="match status" value="1"/>
</dbReference>
<dbReference type="InterPro" id="IPR001932">
    <property type="entry name" value="PPM-type_phosphatase-like_dom"/>
</dbReference>